<accession>A0A0V1BX39</accession>
<organism evidence="1 2">
    <name type="scientific">Trichinella spiralis</name>
    <name type="common">Trichina worm</name>
    <dbReference type="NCBI Taxonomy" id="6334"/>
    <lineage>
        <taxon>Eukaryota</taxon>
        <taxon>Metazoa</taxon>
        <taxon>Ecdysozoa</taxon>
        <taxon>Nematoda</taxon>
        <taxon>Enoplea</taxon>
        <taxon>Dorylaimia</taxon>
        <taxon>Trichinellida</taxon>
        <taxon>Trichinellidae</taxon>
        <taxon>Trichinella</taxon>
    </lineage>
</organism>
<reference evidence="1 2" key="1">
    <citation type="submission" date="2015-01" db="EMBL/GenBank/DDBJ databases">
        <title>Evolution of Trichinella species and genotypes.</title>
        <authorList>
            <person name="Korhonen P.K."/>
            <person name="Edoardo P."/>
            <person name="Giuseppe L.R."/>
            <person name="Gasser R.B."/>
        </authorList>
    </citation>
    <scope>NUCLEOTIDE SEQUENCE [LARGE SCALE GENOMIC DNA]</scope>
    <source>
        <strain evidence="1">ISS3</strain>
    </source>
</reference>
<comment type="caution">
    <text evidence="1">The sequence shown here is derived from an EMBL/GenBank/DDBJ whole genome shotgun (WGS) entry which is preliminary data.</text>
</comment>
<evidence type="ECO:0000313" key="2">
    <source>
        <dbReference type="Proteomes" id="UP000054776"/>
    </source>
</evidence>
<dbReference type="InParanoid" id="A0A0V1BX39"/>
<gene>
    <name evidence="1" type="ORF">T01_1208</name>
</gene>
<dbReference type="OrthoDB" id="10382544at2759"/>
<dbReference type="Proteomes" id="UP000054776">
    <property type="component" value="Unassembled WGS sequence"/>
</dbReference>
<dbReference type="EMBL" id="JYDH01000007">
    <property type="protein sequence ID" value="KRY41527.1"/>
    <property type="molecule type" value="Genomic_DNA"/>
</dbReference>
<proteinExistence type="predicted"/>
<sequence>MYNDQLTNFANLFVKVLHVICQVTTTLMKWQSFYLIFQTHHLSDIYLCDKENVENKNFKIKHKNRAVISLKRVVAAVDHPSSYGALKRGATSSRDRWSRAAGLEFFCLSFANLIG</sequence>
<name>A0A0V1BX39_TRISP</name>
<dbReference type="AlphaFoldDB" id="A0A0V1BX39"/>
<protein>
    <submittedName>
        <fullName evidence="1">Uncharacterized protein</fullName>
    </submittedName>
</protein>
<keyword evidence="2" id="KW-1185">Reference proteome</keyword>
<evidence type="ECO:0000313" key="1">
    <source>
        <dbReference type="EMBL" id="KRY41527.1"/>
    </source>
</evidence>